<dbReference type="RefSeq" id="NP_503414.1">
    <property type="nucleotide sequence ID" value="NM_071013.3"/>
</dbReference>
<organism evidence="3 4">
    <name type="scientific">Caenorhabditis elegans</name>
    <dbReference type="NCBI Taxonomy" id="6239"/>
    <lineage>
        <taxon>Eukaryota</taxon>
        <taxon>Metazoa</taxon>
        <taxon>Ecdysozoa</taxon>
        <taxon>Nematoda</taxon>
        <taxon>Chromadorea</taxon>
        <taxon>Rhabditida</taxon>
        <taxon>Rhabditina</taxon>
        <taxon>Rhabditomorpha</taxon>
        <taxon>Rhabditoidea</taxon>
        <taxon>Rhabditidae</taxon>
        <taxon>Peloderinae</taxon>
        <taxon>Caenorhabditis</taxon>
    </lineage>
</organism>
<dbReference type="EMBL" id="BX284605">
    <property type="protein sequence ID" value="CCD68878.1"/>
    <property type="molecule type" value="Genomic_DNA"/>
</dbReference>
<dbReference type="WormBase" id="R09B5.2">
    <property type="protein sequence ID" value="CE12620"/>
    <property type="gene ID" value="WBGene00000555"/>
    <property type="gene designation" value="cnc-1"/>
</dbReference>
<feature type="transmembrane region" description="Helical" evidence="1">
    <location>
        <begin position="42"/>
        <end position="59"/>
    </location>
</feature>
<keyword evidence="4" id="KW-1185">Reference proteome</keyword>
<dbReference type="KEGG" id="cel:CELE_R09B5.2"/>
<evidence type="ECO:0000313" key="3">
    <source>
        <dbReference type="EMBL" id="CCD68878.1"/>
    </source>
</evidence>
<dbReference type="eggNOG" id="ENOG502TA41">
    <property type="taxonomic scope" value="Eukaryota"/>
</dbReference>
<dbReference type="UCSC" id="R09B5.2">
    <property type="organism name" value="c. elegans"/>
</dbReference>
<dbReference type="PIR" id="B88950">
    <property type="entry name" value="B88950"/>
</dbReference>
<feature type="signal peptide" evidence="2">
    <location>
        <begin position="1"/>
        <end position="18"/>
    </location>
</feature>
<dbReference type="Bgee" id="WBGene00000555">
    <property type="expression patterns" value="Expressed in adult organism and 1 other cell type or tissue"/>
</dbReference>
<feature type="chain" id="PRO_5004159087" evidence="2">
    <location>
        <begin position="19"/>
        <end position="62"/>
    </location>
</feature>
<keyword evidence="2" id="KW-0732">Signal</keyword>
<dbReference type="GO" id="GO:0045087">
    <property type="term" value="P:innate immune response"/>
    <property type="evidence" value="ECO:0000315"/>
    <property type="project" value="WormBase"/>
</dbReference>
<dbReference type="AlphaFoldDB" id="O44615"/>
<accession>O44615</accession>
<sequence>MLRFIIILLVAIVAISSAQWGYNSYGYGNYGGYGGYPMYGGYGMNGGYGGGGLLGMFLGKKK</sequence>
<dbReference type="STRING" id="6239.R09B5.2.1"/>
<dbReference type="AGR" id="WB:WBGene00000555"/>
<evidence type="ECO:0000313" key="4">
    <source>
        <dbReference type="Proteomes" id="UP000001940"/>
    </source>
</evidence>
<protein>
    <submittedName>
        <fullName evidence="3">CaeNaCin (Caenorhabditis bacteriocin)</fullName>
    </submittedName>
</protein>
<keyword evidence="1" id="KW-0812">Transmembrane</keyword>
<keyword evidence="1" id="KW-1133">Transmembrane helix</keyword>
<dbReference type="GO" id="GO:0050832">
    <property type="term" value="P:defense response to fungus"/>
    <property type="evidence" value="ECO:0000315"/>
    <property type="project" value="WormBase"/>
</dbReference>
<evidence type="ECO:0000256" key="1">
    <source>
        <dbReference type="SAM" id="Phobius"/>
    </source>
</evidence>
<evidence type="ECO:0000313" key="5">
    <source>
        <dbReference type="WormBase" id="R09B5.2"/>
    </source>
</evidence>
<dbReference type="FunCoup" id="O44615">
    <property type="interactions" value="312"/>
</dbReference>
<proteinExistence type="predicted"/>
<dbReference type="HOGENOM" id="CLU_205486_0_0_1"/>
<keyword evidence="1" id="KW-0472">Membrane</keyword>
<dbReference type="InParanoid" id="O44615"/>
<reference evidence="3 4" key="1">
    <citation type="journal article" date="1998" name="Science">
        <title>Genome sequence of the nematode C. elegans: a platform for investigating biology.</title>
        <authorList>
            <consortium name="The C. elegans sequencing consortium"/>
            <person name="Sulson J.E."/>
            <person name="Waterston R."/>
        </authorList>
    </citation>
    <scope>NUCLEOTIDE SEQUENCE [LARGE SCALE GENOMIC DNA]</scope>
    <source>
        <strain evidence="3 4">Bristol N2</strain>
    </source>
</reference>
<dbReference type="PaxDb" id="6239-R09B5.2"/>
<evidence type="ECO:0000256" key="2">
    <source>
        <dbReference type="SAM" id="SignalP"/>
    </source>
</evidence>
<name>O44615_CAEEL</name>
<dbReference type="Proteomes" id="UP000001940">
    <property type="component" value="Chromosome V"/>
</dbReference>
<dbReference type="CTD" id="187726"/>
<gene>
    <name evidence="3 5" type="primary">cnc-1</name>
    <name evidence="3" type="ORF">CELE_R09B5.2</name>
    <name evidence="5" type="ORF">R09B5.2</name>
</gene>
<dbReference type="GeneID" id="187726"/>